<proteinExistence type="predicted"/>
<gene>
    <name evidence="1" type="ORF">FA13DRAFT_1574377</name>
    <name evidence="2" type="ORF">FA13DRAFT_1610290</name>
</gene>
<feature type="non-terminal residue" evidence="2">
    <location>
        <position position="71"/>
    </location>
</feature>
<dbReference type="EMBL" id="QPFP01000239">
    <property type="protein sequence ID" value="TEB18628.1"/>
    <property type="molecule type" value="Genomic_DNA"/>
</dbReference>
<organism evidence="2 3">
    <name type="scientific">Coprinellus micaceus</name>
    <name type="common">Glistening ink-cap mushroom</name>
    <name type="synonym">Coprinus micaceus</name>
    <dbReference type="NCBI Taxonomy" id="71717"/>
    <lineage>
        <taxon>Eukaryota</taxon>
        <taxon>Fungi</taxon>
        <taxon>Dikarya</taxon>
        <taxon>Basidiomycota</taxon>
        <taxon>Agaricomycotina</taxon>
        <taxon>Agaricomycetes</taxon>
        <taxon>Agaricomycetidae</taxon>
        <taxon>Agaricales</taxon>
        <taxon>Agaricineae</taxon>
        <taxon>Psathyrellaceae</taxon>
        <taxon>Coprinellus</taxon>
    </lineage>
</organism>
<evidence type="ECO:0000313" key="3">
    <source>
        <dbReference type="Proteomes" id="UP000298030"/>
    </source>
</evidence>
<name>A0A4Y7SS00_COPMI</name>
<feature type="non-terminal residue" evidence="2">
    <location>
        <position position="1"/>
    </location>
</feature>
<protein>
    <submittedName>
        <fullName evidence="2">Uncharacterized protein</fullName>
    </submittedName>
</protein>
<evidence type="ECO:0000313" key="2">
    <source>
        <dbReference type="EMBL" id="TEB24647.1"/>
    </source>
</evidence>
<reference evidence="2 3" key="1">
    <citation type="journal article" date="2019" name="Nat. Ecol. Evol.">
        <title>Megaphylogeny resolves global patterns of mushroom evolution.</title>
        <authorList>
            <person name="Varga T."/>
            <person name="Krizsan K."/>
            <person name="Foldi C."/>
            <person name="Dima B."/>
            <person name="Sanchez-Garcia M."/>
            <person name="Sanchez-Ramirez S."/>
            <person name="Szollosi G.J."/>
            <person name="Szarkandi J.G."/>
            <person name="Papp V."/>
            <person name="Albert L."/>
            <person name="Andreopoulos W."/>
            <person name="Angelini C."/>
            <person name="Antonin V."/>
            <person name="Barry K.W."/>
            <person name="Bougher N.L."/>
            <person name="Buchanan P."/>
            <person name="Buyck B."/>
            <person name="Bense V."/>
            <person name="Catcheside P."/>
            <person name="Chovatia M."/>
            <person name="Cooper J."/>
            <person name="Damon W."/>
            <person name="Desjardin D."/>
            <person name="Finy P."/>
            <person name="Geml J."/>
            <person name="Haridas S."/>
            <person name="Hughes K."/>
            <person name="Justo A."/>
            <person name="Karasinski D."/>
            <person name="Kautmanova I."/>
            <person name="Kiss B."/>
            <person name="Kocsube S."/>
            <person name="Kotiranta H."/>
            <person name="LaButti K.M."/>
            <person name="Lechner B.E."/>
            <person name="Liimatainen K."/>
            <person name="Lipzen A."/>
            <person name="Lukacs Z."/>
            <person name="Mihaltcheva S."/>
            <person name="Morgado L.N."/>
            <person name="Niskanen T."/>
            <person name="Noordeloos M.E."/>
            <person name="Ohm R.A."/>
            <person name="Ortiz-Santana B."/>
            <person name="Ovrebo C."/>
            <person name="Racz N."/>
            <person name="Riley R."/>
            <person name="Savchenko A."/>
            <person name="Shiryaev A."/>
            <person name="Soop K."/>
            <person name="Spirin V."/>
            <person name="Szebenyi C."/>
            <person name="Tomsovsky M."/>
            <person name="Tulloss R.E."/>
            <person name="Uehling J."/>
            <person name="Grigoriev I.V."/>
            <person name="Vagvolgyi C."/>
            <person name="Papp T."/>
            <person name="Martin F.M."/>
            <person name="Miettinen O."/>
            <person name="Hibbett D.S."/>
            <person name="Nagy L.G."/>
        </authorList>
    </citation>
    <scope>NUCLEOTIDE SEQUENCE [LARGE SCALE GENOMIC DNA]</scope>
    <source>
        <strain evidence="2 3">FP101781</strain>
    </source>
</reference>
<evidence type="ECO:0000313" key="1">
    <source>
        <dbReference type="EMBL" id="TEB18628.1"/>
    </source>
</evidence>
<dbReference type="AlphaFoldDB" id="A0A4Y7SS00"/>
<sequence>VVNVQCGSCGEVNCASVPKKVFHVVVAGEGGVGIFNSSVHADAFVLGVPAAVRSKADSWEEAISAMKTALA</sequence>
<keyword evidence="3" id="KW-1185">Reference proteome</keyword>
<dbReference type="Proteomes" id="UP000298030">
    <property type="component" value="Unassembled WGS sequence"/>
</dbReference>
<accession>A0A4Y7SS00</accession>
<dbReference type="EMBL" id="QPFP01000064">
    <property type="protein sequence ID" value="TEB24647.1"/>
    <property type="molecule type" value="Genomic_DNA"/>
</dbReference>
<comment type="caution">
    <text evidence="2">The sequence shown here is derived from an EMBL/GenBank/DDBJ whole genome shotgun (WGS) entry which is preliminary data.</text>
</comment>